<name>A0ABT4VFX0_9HELI</name>
<accession>A0ABT4VFX0</accession>
<gene>
    <name evidence="2" type="ORF">PF021_04285</name>
</gene>
<comment type="caution">
    <text evidence="2">The sequence shown here is derived from an EMBL/GenBank/DDBJ whole genome shotgun (WGS) entry which is preliminary data.</text>
</comment>
<dbReference type="RefSeq" id="WP_271021184.1">
    <property type="nucleotide sequence ID" value="NZ_JAQHXR010000002.1"/>
</dbReference>
<organism evidence="2 3">
    <name type="scientific">Helicobacter ibis</name>
    <dbReference type="NCBI Taxonomy" id="2962633"/>
    <lineage>
        <taxon>Bacteria</taxon>
        <taxon>Pseudomonadati</taxon>
        <taxon>Campylobacterota</taxon>
        <taxon>Epsilonproteobacteria</taxon>
        <taxon>Campylobacterales</taxon>
        <taxon>Helicobacteraceae</taxon>
        <taxon>Helicobacter</taxon>
    </lineage>
</organism>
<dbReference type="Proteomes" id="UP001210261">
    <property type="component" value="Unassembled WGS sequence"/>
</dbReference>
<keyword evidence="3" id="KW-1185">Reference proteome</keyword>
<dbReference type="Pfam" id="PF05893">
    <property type="entry name" value="LuxC"/>
    <property type="match status" value="1"/>
</dbReference>
<protein>
    <recommendedName>
        <fullName evidence="4">Long-chain-fatty-acyl-CoA reductase</fullName>
    </recommendedName>
</protein>
<evidence type="ECO:0008006" key="4">
    <source>
        <dbReference type="Google" id="ProtNLM"/>
    </source>
</evidence>
<evidence type="ECO:0000313" key="3">
    <source>
        <dbReference type="Proteomes" id="UP001210261"/>
    </source>
</evidence>
<dbReference type="SUPFAM" id="SSF53720">
    <property type="entry name" value="ALDH-like"/>
    <property type="match status" value="1"/>
</dbReference>
<reference evidence="2 3" key="1">
    <citation type="submission" date="2023-01" db="EMBL/GenBank/DDBJ databases">
        <title>Description of Helicobacter ibis sp. nov. isolated from faecal droppings of black-faced ibis (Theristicus melanopis).</title>
        <authorList>
            <person name="Lopez-Cantillo M."/>
            <person name="Vidal-Veuthey B."/>
            <person name="Mella A."/>
            <person name="De La Haba R."/>
            <person name="Collado L."/>
        </authorList>
    </citation>
    <scope>NUCLEOTIDE SEQUENCE [LARGE SCALE GENOMIC DNA]</scope>
    <source>
        <strain evidence="2 3">A82</strain>
    </source>
</reference>
<keyword evidence="1" id="KW-0521">NADP</keyword>
<dbReference type="InterPro" id="IPR008670">
    <property type="entry name" value="CoA_reduct_LuxC"/>
</dbReference>
<evidence type="ECO:0000313" key="2">
    <source>
        <dbReference type="EMBL" id="MDA3968891.1"/>
    </source>
</evidence>
<proteinExistence type="predicted"/>
<dbReference type="InterPro" id="IPR016161">
    <property type="entry name" value="Ald_DH/histidinol_DH"/>
</dbReference>
<dbReference type="EMBL" id="JAQHXR010000002">
    <property type="protein sequence ID" value="MDA3968891.1"/>
    <property type="molecule type" value="Genomic_DNA"/>
</dbReference>
<sequence>MIHTNLKILSNNSLKSAESYKIKNIFCDEILDFLDSLSKSLMKHKEYSDLVSLGFWCRRANMLKESRNYDKSRRGRGIVLHLAPQNIPLNFAYSLISGLISGNANIVRIPFREYIQVNIFVNEVNTLLQQYKNLKDSIVFVRFQSKDEIFEELSKMADIRMIWGGDESINKIRQIKINPLAYDLVFGDRYSLALINSDSFLDSNNKQMIINNFYNDTYLFDQNACTSPKIIIWLGSIYKNNKAKELFYSMLLEKIQEYKIADSKIMDKYLHFCKGAISLNIKAEIFTPKLIVIQTNTDNIESLAYNSGFFIDRTIHTLQELSTILQKKAQSLIYYGLNKEQIQAIINLDKKGLDRIVPFGKSLEFSFHWDGYDLITSLSKKIEVI</sequence>
<evidence type="ECO:0000256" key="1">
    <source>
        <dbReference type="ARBA" id="ARBA00022857"/>
    </source>
</evidence>